<reference evidence="12" key="2">
    <citation type="journal article" date="2021" name="PeerJ">
        <title>Extensive microbial diversity within the chicken gut microbiome revealed by metagenomics and culture.</title>
        <authorList>
            <person name="Gilroy R."/>
            <person name="Ravi A."/>
            <person name="Getino M."/>
            <person name="Pursley I."/>
            <person name="Horton D.L."/>
            <person name="Alikhan N.F."/>
            <person name="Baker D."/>
            <person name="Gharbi K."/>
            <person name="Hall N."/>
            <person name="Watson M."/>
            <person name="Adriaenssens E.M."/>
            <person name="Foster-Nyarko E."/>
            <person name="Jarju S."/>
            <person name="Secka A."/>
            <person name="Antonio M."/>
            <person name="Oren A."/>
            <person name="Chaudhuri R.R."/>
            <person name="La Ragione R."/>
            <person name="Hildebrand F."/>
            <person name="Pallen M.J."/>
        </authorList>
    </citation>
    <scope>NUCLEOTIDE SEQUENCE</scope>
    <source>
        <strain evidence="12">B3-1481</strain>
    </source>
</reference>
<evidence type="ECO:0000256" key="6">
    <source>
        <dbReference type="ARBA" id="ARBA00022840"/>
    </source>
</evidence>
<sequence>MLLSLHIRNYILIDSLDVDFPEGLVIITGQTGAGKSLMLGALSFLAGARADASMISPGASSCTVEAEFDSASPAVAELLEANDIEPDGGRVLIRRVMSSSGRSRSFINDCPVQLGVLQSISGQLVDIHSQHKSLLLTDGGFQLSVLDSYARDGELLAGCRGAWKELLAVRSELAGLREELGKLRSEKDYNADQFARLSEAGLRSGELEELEEEQKSLANAEQIKEALAASASSINSDETGEGVSVLLKGAVRRLEQIASYMPAAGGLASRLESARIEIDDVCSELETLDSRLDMSPERLEAVEDRMSQLYSLLRRYGCSTEDELMAARDAFGASIAGSEALEERISALEKREKAVLKDWERFCAELSESRRAAAPALADEILKSLRFLELENSRFEVNIDPKAGGADGCDRVSFLFSSGGDAPRELAKVASGGELSRIMLCLKAVMARTAGMPTLIFDEIDTGVSGSVADRMGQMICSMGKDMQVFAITHLPQVAAKGDAHYVVSKAKAADGRASSSLRRIEGDERVREVARLLSGSEITGAALENARVLLAG</sequence>
<dbReference type="Pfam" id="PF02463">
    <property type="entry name" value="SMC_N"/>
    <property type="match status" value="1"/>
</dbReference>
<dbReference type="InterPro" id="IPR027417">
    <property type="entry name" value="P-loop_NTPase"/>
</dbReference>
<dbReference type="PROSITE" id="PS00675">
    <property type="entry name" value="SIGMA54_INTERACT_1"/>
    <property type="match status" value="1"/>
</dbReference>
<evidence type="ECO:0000256" key="5">
    <source>
        <dbReference type="ARBA" id="ARBA00022763"/>
    </source>
</evidence>
<evidence type="ECO:0000256" key="4">
    <source>
        <dbReference type="ARBA" id="ARBA00022741"/>
    </source>
</evidence>
<dbReference type="EMBL" id="JADILW010000043">
    <property type="protein sequence ID" value="MBO8480062.1"/>
    <property type="molecule type" value="Genomic_DNA"/>
</dbReference>
<dbReference type="AlphaFoldDB" id="A0A9D9NNK1"/>
<evidence type="ECO:0000256" key="1">
    <source>
        <dbReference type="ARBA" id="ARBA00003618"/>
    </source>
</evidence>
<evidence type="ECO:0000256" key="8">
    <source>
        <dbReference type="ARBA" id="ARBA00033408"/>
    </source>
</evidence>
<evidence type="ECO:0000313" key="13">
    <source>
        <dbReference type="Proteomes" id="UP000823769"/>
    </source>
</evidence>
<proteinExistence type="inferred from homology"/>
<dbReference type="PANTHER" id="PTHR11059">
    <property type="entry name" value="DNA REPAIR PROTEIN RECN"/>
    <property type="match status" value="1"/>
</dbReference>
<dbReference type="SUPFAM" id="SSF52540">
    <property type="entry name" value="P-loop containing nucleoside triphosphate hydrolases"/>
    <property type="match status" value="1"/>
</dbReference>
<dbReference type="Proteomes" id="UP000823769">
    <property type="component" value="Unassembled WGS sequence"/>
</dbReference>
<dbReference type="InterPro" id="IPR025662">
    <property type="entry name" value="Sigma_54_int_dom_ATP-bd_1"/>
</dbReference>
<accession>A0A9D9NNK1</accession>
<dbReference type="NCBIfam" id="TIGR00634">
    <property type="entry name" value="recN"/>
    <property type="match status" value="1"/>
</dbReference>
<keyword evidence="7 9" id="KW-0234">DNA repair</keyword>
<evidence type="ECO:0000256" key="9">
    <source>
        <dbReference type="PIRNR" id="PIRNR003128"/>
    </source>
</evidence>
<evidence type="ECO:0000256" key="2">
    <source>
        <dbReference type="ARBA" id="ARBA00009441"/>
    </source>
</evidence>
<dbReference type="GO" id="GO:0006281">
    <property type="term" value="P:DNA repair"/>
    <property type="evidence" value="ECO:0007669"/>
    <property type="project" value="UniProtKB-KW"/>
</dbReference>
<evidence type="ECO:0000259" key="11">
    <source>
        <dbReference type="Pfam" id="PF02463"/>
    </source>
</evidence>
<name>A0A9D9NNK1_9BACT</name>
<evidence type="ECO:0000256" key="10">
    <source>
        <dbReference type="SAM" id="Coils"/>
    </source>
</evidence>
<feature type="domain" description="RecF/RecN/SMC N-terminal" evidence="11">
    <location>
        <begin position="14"/>
        <end position="507"/>
    </location>
</feature>
<evidence type="ECO:0000256" key="3">
    <source>
        <dbReference type="ARBA" id="ARBA00021315"/>
    </source>
</evidence>
<keyword evidence="4" id="KW-0547">Nucleotide-binding</keyword>
<dbReference type="GO" id="GO:0005524">
    <property type="term" value="F:ATP binding"/>
    <property type="evidence" value="ECO:0007669"/>
    <property type="project" value="UniProtKB-KW"/>
</dbReference>
<keyword evidence="10" id="KW-0175">Coiled coil</keyword>
<dbReference type="GO" id="GO:0006310">
    <property type="term" value="P:DNA recombination"/>
    <property type="evidence" value="ECO:0007669"/>
    <property type="project" value="InterPro"/>
</dbReference>
<comment type="similarity">
    <text evidence="2 9">Belongs to the RecN family.</text>
</comment>
<reference evidence="12" key="1">
    <citation type="submission" date="2020-10" db="EMBL/GenBank/DDBJ databases">
        <authorList>
            <person name="Gilroy R."/>
        </authorList>
    </citation>
    <scope>NUCLEOTIDE SEQUENCE</scope>
    <source>
        <strain evidence="12">B3-1481</strain>
    </source>
</reference>
<organism evidence="12 13">
    <name type="scientific">Candidatus Cryptobacteroides avistercoris</name>
    <dbReference type="NCBI Taxonomy" id="2840758"/>
    <lineage>
        <taxon>Bacteria</taxon>
        <taxon>Pseudomonadati</taxon>
        <taxon>Bacteroidota</taxon>
        <taxon>Bacteroidia</taxon>
        <taxon>Bacteroidales</taxon>
        <taxon>Candidatus Cryptobacteroides</taxon>
    </lineage>
</organism>
<comment type="caution">
    <text evidence="12">The sequence shown here is derived from an EMBL/GenBank/DDBJ whole genome shotgun (WGS) entry which is preliminary data.</text>
</comment>
<keyword evidence="6" id="KW-0067">ATP-binding</keyword>
<feature type="coiled-coil region" evidence="10">
    <location>
        <begin position="166"/>
        <end position="230"/>
    </location>
</feature>
<keyword evidence="5 9" id="KW-0227">DNA damage</keyword>
<gene>
    <name evidence="12" type="primary">recN</name>
    <name evidence="12" type="ORF">IAB76_02990</name>
</gene>
<dbReference type="PIRSF" id="PIRSF003128">
    <property type="entry name" value="RecN"/>
    <property type="match status" value="1"/>
</dbReference>
<dbReference type="GO" id="GO:0043590">
    <property type="term" value="C:bacterial nucleoid"/>
    <property type="evidence" value="ECO:0007669"/>
    <property type="project" value="TreeGrafter"/>
</dbReference>
<dbReference type="InterPro" id="IPR004604">
    <property type="entry name" value="DNA_recomb/repair_RecN"/>
</dbReference>
<evidence type="ECO:0000313" key="12">
    <source>
        <dbReference type="EMBL" id="MBO8480062.1"/>
    </source>
</evidence>
<protein>
    <recommendedName>
        <fullName evidence="3 9">DNA repair protein RecN</fullName>
    </recommendedName>
    <alternativeName>
        <fullName evidence="8 9">Recombination protein N</fullName>
    </alternativeName>
</protein>
<dbReference type="CDD" id="cd03241">
    <property type="entry name" value="ABC_RecN"/>
    <property type="match status" value="2"/>
</dbReference>
<dbReference type="Gene3D" id="3.40.50.300">
    <property type="entry name" value="P-loop containing nucleotide triphosphate hydrolases"/>
    <property type="match status" value="2"/>
</dbReference>
<dbReference type="InterPro" id="IPR003395">
    <property type="entry name" value="RecF/RecN/SMC_N"/>
</dbReference>
<evidence type="ECO:0000256" key="7">
    <source>
        <dbReference type="ARBA" id="ARBA00023204"/>
    </source>
</evidence>
<comment type="function">
    <text evidence="1 9">May be involved in recombinational repair of damaged DNA.</text>
</comment>
<dbReference type="PANTHER" id="PTHR11059:SF0">
    <property type="entry name" value="DNA REPAIR PROTEIN RECN"/>
    <property type="match status" value="1"/>
</dbReference>
<dbReference type="GO" id="GO:0009432">
    <property type="term" value="P:SOS response"/>
    <property type="evidence" value="ECO:0007669"/>
    <property type="project" value="TreeGrafter"/>
</dbReference>